<dbReference type="AlphaFoldDB" id="C9L7Y2"/>
<dbReference type="Proteomes" id="UP000003755">
    <property type="component" value="Unassembled WGS sequence"/>
</dbReference>
<dbReference type="HOGENOM" id="CLU_188340_0_0_9"/>
<organism evidence="1 2">
    <name type="scientific">Blautia hansenii DSM 20583</name>
    <dbReference type="NCBI Taxonomy" id="537007"/>
    <lineage>
        <taxon>Bacteria</taxon>
        <taxon>Bacillati</taxon>
        <taxon>Bacillota</taxon>
        <taxon>Clostridia</taxon>
        <taxon>Lachnospirales</taxon>
        <taxon>Lachnospiraceae</taxon>
        <taxon>Blautia</taxon>
    </lineage>
</organism>
<protein>
    <submittedName>
        <fullName evidence="1">Uncharacterized protein</fullName>
    </submittedName>
</protein>
<comment type="caution">
    <text evidence="1">The sequence shown here is derived from an EMBL/GenBank/DDBJ whole genome shotgun (WGS) entry which is preliminary data.</text>
</comment>
<evidence type="ECO:0000313" key="1">
    <source>
        <dbReference type="EMBL" id="EEX21877.1"/>
    </source>
</evidence>
<gene>
    <name evidence="1" type="ORF">BLAHAN_05505</name>
</gene>
<sequence>MRLKKKDKIFYLRKLPKQDINEVLRLTVRTVEEDYFVGIEEKEQHAFLFHYSDIGKIVFITYGEALERK</sequence>
<name>C9L7Y2_BLAHA</name>
<dbReference type="EMBL" id="ABYU02000016">
    <property type="protein sequence ID" value="EEX21877.1"/>
    <property type="molecule type" value="Genomic_DNA"/>
</dbReference>
<reference evidence="1" key="1">
    <citation type="submission" date="2009-09" db="EMBL/GenBank/DDBJ databases">
        <authorList>
            <person name="Weinstock G."/>
            <person name="Sodergren E."/>
            <person name="Clifton S."/>
            <person name="Fulton L."/>
            <person name="Fulton B."/>
            <person name="Courtney L."/>
            <person name="Fronick C."/>
            <person name="Harrison M."/>
            <person name="Strong C."/>
            <person name="Farmer C."/>
            <person name="Delahaunty K."/>
            <person name="Markovic C."/>
            <person name="Hall O."/>
            <person name="Minx P."/>
            <person name="Tomlinson C."/>
            <person name="Mitreva M."/>
            <person name="Nelson J."/>
            <person name="Hou S."/>
            <person name="Wollam A."/>
            <person name="Pepin K.H."/>
            <person name="Johnson M."/>
            <person name="Bhonagiri V."/>
            <person name="Nash W.E."/>
            <person name="Warren W."/>
            <person name="Chinwalla A."/>
            <person name="Mardis E.R."/>
            <person name="Wilson R.K."/>
        </authorList>
    </citation>
    <scope>NUCLEOTIDE SEQUENCE [LARGE SCALE GENOMIC DNA]</scope>
    <source>
        <strain evidence="1">DSM 20583</strain>
    </source>
</reference>
<dbReference type="STRING" id="537007.BLAHAN_05505"/>
<dbReference type="eggNOG" id="ENOG5030H15">
    <property type="taxonomic scope" value="Bacteria"/>
</dbReference>
<dbReference type="RefSeq" id="WP_003020753.1">
    <property type="nucleotide sequence ID" value="NZ_CP022413.2"/>
</dbReference>
<dbReference type="KEGG" id="bhan:CGC63_09220"/>
<evidence type="ECO:0000313" key="2">
    <source>
        <dbReference type="Proteomes" id="UP000003755"/>
    </source>
</evidence>
<keyword evidence="2" id="KW-1185">Reference proteome</keyword>
<accession>C9L7Y2</accession>
<proteinExistence type="predicted"/>